<evidence type="ECO:0000313" key="2">
    <source>
        <dbReference type="EMBL" id="EDZ38380.1"/>
    </source>
</evidence>
<gene>
    <name evidence="2" type="ORF">CGL2_10305002</name>
</gene>
<reference evidence="2" key="1">
    <citation type="journal article" date="2004" name="Nature">
        <title>Community structure and metabolism through reconstruction of microbial genomes from the environment.</title>
        <authorList>
            <person name="Tyson G.W."/>
            <person name="Chapman J."/>
            <person name="Hugenholtz P."/>
            <person name="Allen E.E."/>
            <person name="Ram R.J."/>
            <person name="Richardson P.M."/>
            <person name="Solovyev V.V."/>
            <person name="Rubin E.M."/>
            <person name="Rokhsar D.S."/>
            <person name="Banfield J.F."/>
        </authorList>
    </citation>
    <scope>NUCLEOTIDE SEQUENCE [LARGE SCALE GENOMIC DNA]</scope>
</reference>
<organism evidence="2">
    <name type="scientific">Leptospirillum sp. Group II '5-way CG'</name>
    <dbReference type="NCBI Taxonomy" id="419541"/>
    <lineage>
        <taxon>Bacteria</taxon>
        <taxon>Pseudomonadati</taxon>
        <taxon>Nitrospirota</taxon>
        <taxon>Nitrospiria</taxon>
        <taxon>Nitrospirales</taxon>
        <taxon>Nitrospiraceae</taxon>
        <taxon>Leptospirillum</taxon>
    </lineage>
</organism>
<feature type="region of interest" description="Disordered" evidence="1">
    <location>
        <begin position="1"/>
        <end position="25"/>
    </location>
</feature>
<accession>B6AQ59</accession>
<reference evidence="2" key="2">
    <citation type="journal article" date="2008" name="PLoS Biol.">
        <title>Population genomic analysis of strain variation in Leptospirillum group II bacteria involved in acid mine drainage formation.</title>
        <authorList>
            <person name="Simmons S.L."/>
            <person name="Dibartolo G."/>
            <person name="Denef V.J."/>
            <person name="Goltsman D.S."/>
            <person name="Thelen M.P."/>
            <person name="Banfield J.F."/>
        </authorList>
    </citation>
    <scope>NUCLEOTIDE SEQUENCE [LARGE SCALE GENOMIC DNA]</scope>
</reference>
<sequence>MGGISGYRERRGAFTPSAKRQKAQTPATARLWTSCRCSIAQGSMDAPLVDLTTNRTGRNPEYIRRKNGSHDRITTTRQKNESRPSCKTVASHHARTLNGLGELRSCERNSCPTRSGRYKPITGGLRASHFLEGVRMASQKSDLEIIEIDSQPATPPPRWMSLKTLMDVRVEMARVYREARSKKIPSGEASRLVFILGQIGRIIESEELSRRAELVETIMKERKAAK</sequence>
<dbReference type="AlphaFoldDB" id="B6AQ59"/>
<evidence type="ECO:0000256" key="1">
    <source>
        <dbReference type="SAM" id="MobiDB-lite"/>
    </source>
</evidence>
<proteinExistence type="predicted"/>
<name>B6AQ59_9BACT</name>
<dbReference type="EMBL" id="DS995261">
    <property type="protein sequence ID" value="EDZ38380.1"/>
    <property type="molecule type" value="Genomic_DNA"/>
</dbReference>
<protein>
    <submittedName>
        <fullName evidence="2">Uncharacterized protein</fullName>
    </submittedName>
</protein>